<feature type="transmembrane region" description="Helical" evidence="1">
    <location>
        <begin position="242"/>
        <end position="264"/>
    </location>
</feature>
<reference evidence="2 3" key="1">
    <citation type="submission" date="2021-06" db="EMBL/GenBank/DDBJ databases">
        <authorList>
            <person name="Sun Q."/>
            <person name="Li D."/>
        </authorList>
    </citation>
    <scope>NUCLEOTIDE SEQUENCE [LARGE SCALE GENOMIC DNA]</scope>
    <source>
        <strain evidence="2 3">MSJ-5</strain>
    </source>
</reference>
<dbReference type="RefSeq" id="WP_216416268.1">
    <property type="nucleotide sequence ID" value="NZ_JAHLQK010000003.1"/>
</dbReference>
<proteinExistence type="predicted"/>
<evidence type="ECO:0000256" key="1">
    <source>
        <dbReference type="SAM" id="Phobius"/>
    </source>
</evidence>
<keyword evidence="3" id="KW-1185">Reference proteome</keyword>
<evidence type="ECO:0000313" key="2">
    <source>
        <dbReference type="EMBL" id="MBU5676477.1"/>
    </source>
</evidence>
<evidence type="ECO:0000313" key="3">
    <source>
        <dbReference type="Proteomes" id="UP000779508"/>
    </source>
</evidence>
<sequence>MKISNGKKLATLYKKDLAAAKFETLLIMGFILVGNLFLYYKAKTSWPIEISLVFSTLILGFVPLSTFFRAFSFIRSEWKENTVYFMMSLPTTGNVIFLAKLLALLTQFFLLGAIALIFTGTFVFMHPQFQHIWVVIKDISTTPEIIWEMSKIGILLFLGFGLSIIIAFLSAVIGKLFKKFSGLITFVAFIAINYGTSTIIVKLLELVNTPRFNSYMQKSMMIDGANVTWQLTPGVGLSGVDFSIISILLIGASVLLFLGTTAIYDRKVEL</sequence>
<evidence type="ECO:0008006" key="4">
    <source>
        <dbReference type="Google" id="ProtNLM"/>
    </source>
</evidence>
<name>A0ABS6G1Y6_9FIRM</name>
<dbReference type="Proteomes" id="UP000779508">
    <property type="component" value="Unassembled WGS sequence"/>
</dbReference>
<feature type="transmembrane region" description="Helical" evidence="1">
    <location>
        <begin position="95"/>
        <end position="118"/>
    </location>
</feature>
<feature type="transmembrane region" description="Helical" evidence="1">
    <location>
        <begin position="152"/>
        <end position="173"/>
    </location>
</feature>
<comment type="caution">
    <text evidence="2">The sequence shown here is derived from an EMBL/GenBank/DDBJ whole genome shotgun (WGS) entry which is preliminary data.</text>
</comment>
<dbReference type="EMBL" id="JAHLQK010000003">
    <property type="protein sequence ID" value="MBU5676477.1"/>
    <property type="molecule type" value="Genomic_DNA"/>
</dbReference>
<feature type="transmembrane region" description="Helical" evidence="1">
    <location>
        <begin position="180"/>
        <end position="204"/>
    </location>
</feature>
<gene>
    <name evidence="2" type="ORF">KQI88_08615</name>
</gene>
<feature type="transmembrane region" description="Helical" evidence="1">
    <location>
        <begin position="20"/>
        <end position="40"/>
    </location>
</feature>
<accession>A0ABS6G1Y6</accession>
<protein>
    <recommendedName>
        <fullName evidence="4">ABC transporter permease</fullName>
    </recommendedName>
</protein>
<keyword evidence="1" id="KW-0812">Transmembrane</keyword>
<organism evidence="2 3">
    <name type="scientific">Alkaliphilus flagellatus</name>
    <dbReference type="NCBI Taxonomy" id="2841507"/>
    <lineage>
        <taxon>Bacteria</taxon>
        <taxon>Bacillati</taxon>
        <taxon>Bacillota</taxon>
        <taxon>Clostridia</taxon>
        <taxon>Peptostreptococcales</taxon>
        <taxon>Natronincolaceae</taxon>
        <taxon>Alkaliphilus</taxon>
    </lineage>
</organism>
<keyword evidence="1" id="KW-0472">Membrane</keyword>
<keyword evidence="1" id="KW-1133">Transmembrane helix</keyword>
<feature type="transmembrane region" description="Helical" evidence="1">
    <location>
        <begin position="52"/>
        <end position="74"/>
    </location>
</feature>